<proteinExistence type="predicted"/>
<evidence type="ECO:0000313" key="2">
    <source>
        <dbReference type="Proteomes" id="UP000780721"/>
    </source>
</evidence>
<feature type="non-terminal residue" evidence="1">
    <location>
        <position position="102"/>
    </location>
</feature>
<dbReference type="EMBL" id="JABZRB010000048">
    <property type="protein sequence ID" value="MBF1304779.1"/>
    <property type="molecule type" value="Genomic_DNA"/>
</dbReference>
<evidence type="ECO:0000313" key="1">
    <source>
        <dbReference type="EMBL" id="MBF1304779.1"/>
    </source>
</evidence>
<reference evidence="1" key="1">
    <citation type="submission" date="2020-04" db="EMBL/GenBank/DDBJ databases">
        <title>Deep metagenomics examines the oral microbiome during advanced dental caries in children, revealing novel taxa and co-occurrences with host molecules.</title>
        <authorList>
            <person name="Baker J.L."/>
            <person name="Morton J.T."/>
            <person name="Dinis M."/>
            <person name="Alvarez R."/>
            <person name="Tran N.C."/>
            <person name="Knight R."/>
            <person name="Edlund A."/>
        </authorList>
    </citation>
    <scope>NUCLEOTIDE SEQUENCE</scope>
    <source>
        <strain evidence="1">JCVI_48_bin.5</strain>
    </source>
</reference>
<dbReference type="AlphaFoldDB" id="A0A930H345"/>
<name>A0A930H345_9FIRM</name>
<accession>A0A930H345</accession>
<comment type="caution">
    <text evidence="1">The sequence shown here is derived from an EMBL/GenBank/DDBJ whole genome shotgun (WGS) entry which is preliminary data.</text>
</comment>
<organism evidence="1 2">
    <name type="scientific">Oribacterium sinus</name>
    <dbReference type="NCBI Taxonomy" id="237576"/>
    <lineage>
        <taxon>Bacteria</taxon>
        <taxon>Bacillati</taxon>
        <taxon>Bacillota</taxon>
        <taxon>Clostridia</taxon>
        <taxon>Lachnospirales</taxon>
        <taxon>Lachnospiraceae</taxon>
        <taxon>Oribacterium</taxon>
    </lineage>
</organism>
<protein>
    <submittedName>
        <fullName evidence="1">ArsR family transcriptional regulator</fullName>
    </submittedName>
</protein>
<sequence>MAEKSYLDQFAKVISDMLDIDVLIVDKNLNLLGKCLVYYDLYQKIDYGSLLSDVIKNGENYFVKNRKSIIKCKECVGYNQCKIEGFVGVPIRENTEIIGALA</sequence>
<gene>
    <name evidence="1" type="ORF">HXM91_02775</name>
</gene>
<dbReference type="Proteomes" id="UP000780721">
    <property type="component" value="Unassembled WGS sequence"/>
</dbReference>